<name>A0A0D0HB74_9BACT</name>
<protein>
    <recommendedName>
        <fullName evidence="4">Lipoprotein</fullName>
    </recommendedName>
</protein>
<reference evidence="2 3" key="1">
    <citation type="submission" date="2015-01" db="EMBL/GenBank/DDBJ databases">
        <title>Comparative genomics of non-oral Prevotella species.</title>
        <authorList>
            <person name="Accetto T."/>
            <person name="Nograsek B."/>
            <person name="Avgustin G."/>
        </authorList>
    </citation>
    <scope>NUCLEOTIDE SEQUENCE [LARGE SCALE GENOMIC DNA]</scope>
    <source>
        <strain evidence="2 3">P5-119</strain>
    </source>
</reference>
<keyword evidence="3" id="KW-1185">Reference proteome</keyword>
<organism evidence="2 3">
    <name type="scientific">Prevotella pectinovora</name>
    <dbReference type="NCBI Taxonomy" id="1602169"/>
    <lineage>
        <taxon>Bacteria</taxon>
        <taxon>Pseudomonadati</taxon>
        <taxon>Bacteroidota</taxon>
        <taxon>Bacteroidia</taxon>
        <taxon>Bacteroidales</taxon>
        <taxon>Prevotellaceae</taxon>
        <taxon>Prevotella</taxon>
    </lineage>
</organism>
<dbReference type="Proteomes" id="UP000032046">
    <property type="component" value="Unassembled WGS sequence"/>
</dbReference>
<feature type="chain" id="PRO_5002228324" description="Lipoprotein" evidence="1">
    <location>
        <begin position="20"/>
        <end position="200"/>
    </location>
</feature>
<accession>A0A0D0HB74</accession>
<comment type="caution">
    <text evidence="2">The sequence shown here is derived from an EMBL/GenBank/DDBJ whole genome shotgun (WGS) entry which is preliminary data.</text>
</comment>
<evidence type="ECO:0008006" key="4">
    <source>
        <dbReference type="Google" id="ProtNLM"/>
    </source>
</evidence>
<gene>
    <name evidence="2" type="ORF">ST44_10305</name>
</gene>
<proteinExistence type="predicted"/>
<dbReference type="EMBL" id="JXQK01000075">
    <property type="protein sequence ID" value="KIP60832.1"/>
    <property type="molecule type" value="Genomic_DNA"/>
</dbReference>
<evidence type="ECO:0000313" key="3">
    <source>
        <dbReference type="Proteomes" id="UP000032046"/>
    </source>
</evidence>
<feature type="signal peptide" evidence="1">
    <location>
        <begin position="1"/>
        <end position="19"/>
    </location>
</feature>
<dbReference type="AlphaFoldDB" id="A0A0D0HB74"/>
<evidence type="ECO:0000313" key="2">
    <source>
        <dbReference type="EMBL" id="KIP60832.1"/>
    </source>
</evidence>
<dbReference type="RefSeq" id="WP_042519825.1">
    <property type="nucleotide sequence ID" value="NZ_JXQK01000075.1"/>
</dbReference>
<keyword evidence="1" id="KW-0732">Signal</keyword>
<sequence length="200" mass="23259">MKKIASILFLLMATVVCFAQEEANDSINKPSKFASWTISDAFQAEAGFAGSYWKPTFNIALDKEGYYCVVNLYNQSGYYSIDRETLPHLYLKTDDGRIVDLEMDGDEPVHKFYLKGYYAARVWMPGRYVTRFIYFIPDIDEFLSNYYVKYRVWLGEGFKDVEMSKSYSKKFNNRLKDAANQATSEYETKKHSLNNPLEGF</sequence>
<evidence type="ECO:0000256" key="1">
    <source>
        <dbReference type="SAM" id="SignalP"/>
    </source>
</evidence>